<dbReference type="InterPro" id="IPR027356">
    <property type="entry name" value="NPH3_dom"/>
</dbReference>
<dbReference type="PROSITE" id="PS51649">
    <property type="entry name" value="NPH3"/>
    <property type="match status" value="1"/>
</dbReference>
<evidence type="ECO:0000256" key="1">
    <source>
        <dbReference type="ARBA" id="ARBA00004906"/>
    </source>
</evidence>
<dbReference type="OrthoDB" id="624345at2759"/>
<keyword evidence="2" id="KW-0833">Ubl conjugation pathway</keyword>
<dbReference type="UniPathway" id="UPA00143"/>
<comment type="pathway">
    <text evidence="1">Protein modification; protein ubiquitination.</text>
</comment>
<dbReference type="InterPro" id="IPR011333">
    <property type="entry name" value="SKP1/BTB/POZ_sf"/>
</dbReference>
<dbReference type="AlphaFoldDB" id="A0A2G9HKL1"/>
<evidence type="ECO:0000259" key="5">
    <source>
        <dbReference type="PROSITE" id="PS51649"/>
    </source>
</evidence>
<dbReference type="SMART" id="SM00225">
    <property type="entry name" value="BTB"/>
    <property type="match status" value="1"/>
</dbReference>
<evidence type="ECO:0000313" key="6">
    <source>
        <dbReference type="EMBL" id="PIN17830.1"/>
    </source>
</evidence>
<dbReference type="Pfam" id="PF00651">
    <property type="entry name" value="BTB"/>
    <property type="match status" value="1"/>
</dbReference>
<sequence length="464" mass="53885">MLSDFQVDVNGQQTFFVNMKLIASFSHKLQRLFNKQEAGRSRTLKLILHDFPGGAEGFELILRFCYNGGRIEITPSNIFLLYSAAKFLEINEAHIQKHFENVHFWTWSEILDSLKRLQELLSFMCSSYVVQEILDCLVEKILNPNISSPFSFSCSDNSIVQFSGDISISSSRFSSFQTSNWLRDLEFLNVVLFDNVVSTMFSFKLDRGMICSFLLHYQKMKFFSVSPHEKCEIIKVVISSLPSLKSFCFPFRSLCDMLQACYSLKMDKYFAKILERMIGQRLDEATLDDLLVPYHGKRKFAYDVNLILRLLRIFLRESKKIFFLRRLKKVGFLIDLYLEEVAPDPNLKPCKFLALVSGVPDAARESYDRVYEVMDLYFEVHKFISEEEKIKVCSVLKYDKLSRESLVNLSKNAEFPASAAYTAKVFLKSKPKILSKEVKDIELRKFQKKSANVDRTNIVFLIHN</sequence>
<dbReference type="Gene3D" id="3.30.710.10">
    <property type="entry name" value="Potassium Channel Kv1.1, Chain A"/>
    <property type="match status" value="1"/>
</dbReference>
<evidence type="ECO:0000256" key="2">
    <source>
        <dbReference type="ARBA" id="ARBA00022786"/>
    </source>
</evidence>
<dbReference type="EMBL" id="NKXS01001603">
    <property type="protein sequence ID" value="PIN17830.1"/>
    <property type="molecule type" value="Genomic_DNA"/>
</dbReference>
<dbReference type="STRING" id="429701.A0A2G9HKL1"/>
<comment type="similarity">
    <text evidence="3">Belongs to the NPH3 family.</text>
</comment>
<evidence type="ECO:0000259" key="4">
    <source>
        <dbReference type="PROSITE" id="PS50097"/>
    </source>
</evidence>
<dbReference type="Pfam" id="PF03000">
    <property type="entry name" value="NPH3"/>
    <property type="match status" value="1"/>
</dbReference>
<proteinExistence type="inferred from homology"/>
<gene>
    <name evidence="6" type="ORF">CDL12_09502</name>
</gene>
<evidence type="ECO:0000313" key="7">
    <source>
        <dbReference type="Proteomes" id="UP000231279"/>
    </source>
</evidence>
<dbReference type="InterPro" id="IPR000210">
    <property type="entry name" value="BTB/POZ_dom"/>
</dbReference>
<dbReference type="Proteomes" id="UP000231279">
    <property type="component" value="Unassembled WGS sequence"/>
</dbReference>
<accession>A0A2G9HKL1</accession>
<name>A0A2G9HKL1_9LAMI</name>
<protein>
    <recommendedName>
        <fullName evidence="8">BTB domain-containing protein</fullName>
    </recommendedName>
</protein>
<dbReference type="PROSITE" id="PS50097">
    <property type="entry name" value="BTB"/>
    <property type="match status" value="1"/>
</dbReference>
<dbReference type="InterPro" id="IPR043454">
    <property type="entry name" value="NPH3/RPT2-like"/>
</dbReference>
<dbReference type="SUPFAM" id="SSF54695">
    <property type="entry name" value="POZ domain"/>
    <property type="match status" value="1"/>
</dbReference>
<evidence type="ECO:0000256" key="3">
    <source>
        <dbReference type="PROSITE-ProRule" id="PRU00982"/>
    </source>
</evidence>
<dbReference type="PANTHER" id="PTHR32370">
    <property type="entry name" value="OS12G0117600 PROTEIN"/>
    <property type="match status" value="1"/>
</dbReference>
<organism evidence="6 7">
    <name type="scientific">Handroanthus impetiginosus</name>
    <dbReference type="NCBI Taxonomy" id="429701"/>
    <lineage>
        <taxon>Eukaryota</taxon>
        <taxon>Viridiplantae</taxon>
        <taxon>Streptophyta</taxon>
        <taxon>Embryophyta</taxon>
        <taxon>Tracheophyta</taxon>
        <taxon>Spermatophyta</taxon>
        <taxon>Magnoliopsida</taxon>
        <taxon>eudicotyledons</taxon>
        <taxon>Gunneridae</taxon>
        <taxon>Pentapetalae</taxon>
        <taxon>asterids</taxon>
        <taxon>lamiids</taxon>
        <taxon>Lamiales</taxon>
        <taxon>Bignoniaceae</taxon>
        <taxon>Crescentiina</taxon>
        <taxon>Tabebuia alliance</taxon>
        <taxon>Handroanthus</taxon>
    </lineage>
</organism>
<evidence type="ECO:0008006" key="8">
    <source>
        <dbReference type="Google" id="ProtNLM"/>
    </source>
</evidence>
<comment type="caution">
    <text evidence="6">The sequence shown here is derived from an EMBL/GenBank/DDBJ whole genome shotgun (WGS) entry which is preliminary data.</text>
</comment>
<reference evidence="7" key="1">
    <citation type="journal article" date="2018" name="Gigascience">
        <title>Genome assembly of the Pink Ipe (Handroanthus impetiginosus, Bignoniaceae), a highly valued, ecologically keystone Neotropical timber forest tree.</title>
        <authorList>
            <person name="Silva-Junior O.B."/>
            <person name="Grattapaglia D."/>
            <person name="Novaes E."/>
            <person name="Collevatti R.G."/>
        </authorList>
    </citation>
    <scope>NUCLEOTIDE SEQUENCE [LARGE SCALE GENOMIC DNA]</scope>
    <source>
        <strain evidence="7">cv. UFG-1</strain>
    </source>
</reference>
<feature type="domain" description="NPH3" evidence="5">
    <location>
        <begin position="179"/>
        <end position="430"/>
    </location>
</feature>
<feature type="domain" description="BTB" evidence="4">
    <location>
        <begin position="3"/>
        <end position="68"/>
    </location>
</feature>
<keyword evidence="7" id="KW-1185">Reference proteome</keyword>
<dbReference type="GO" id="GO:0016567">
    <property type="term" value="P:protein ubiquitination"/>
    <property type="evidence" value="ECO:0007669"/>
    <property type="project" value="UniProtKB-UniPathway"/>
</dbReference>